<comment type="caution">
    <text evidence="1">The sequence shown here is derived from an EMBL/GenBank/DDBJ whole genome shotgun (WGS) entry which is preliminary data.</text>
</comment>
<evidence type="ECO:0008006" key="3">
    <source>
        <dbReference type="Google" id="ProtNLM"/>
    </source>
</evidence>
<gene>
    <name evidence="1" type="ORF">BB560_006929</name>
</gene>
<evidence type="ECO:0000313" key="2">
    <source>
        <dbReference type="Proteomes" id="UP000245609"/>
    </source>
</evidence>
<reference evidence="1 2" key="1">
    <citation type="journal article" date="2018" name="MBio">
        <title>Comparative Genomics Reveals the Core Gene Toolbox for the Fungus-Insect Symbiosis.</title>
        <authorList>
            <person name="Wang Y."/>
            <person name="Stata M."/>
            <person name="Wang W."/>
            <person name="Stajich J.E."/>
            <person name="White M.M."/>
            <person name="Moncalvo J.M."/>
        </authorList>
    </citation>
    <scope>NUCLEOTIDE SEQUENCE [LARGE SCALE GENOMIC DNA]</scope>
    <source>
        <strain evidence="1 2">SC-DP-2</strain>
    </source>
</reference>
<evidence type="ECO:0000313" key="1">
    <source>
        <dbReference type="EMBL" id="PVU85737.1"/>
    </source>
</evidence>
<sequence>MTNNLKAKSFSGLERSPDFVIRWIASIKTEAANTKLSETEGVYFFNSKMRGIAAEWVSKVEIAIPNSISWSLKEWLKAMEVRFGYQNTVDTVRSKGNVAVSFQIKNPKPEKKYS</sequence>
<dbReference type="EMBL" id="MBFS01003614">
    <property type="protein sequence ID" value="PVU85737.1"/>
    <property type="molecule type" value="Genomic_DNA"/>
</dbReference>
<dbReference type="Proteomes" id="UP000245609">
    <property type="component" value="Unassembled WGS sequence"/>
</dbReference>
<proteinExistence type="predicted"/>
<accession>A0A2T9Y096</accession>
<organism evidence="1 2">
    <name type="scientific">Smittium megazygosporum</name>
    <dbReference type="NCBI Taxonomy" id="133381"/>
    <lineage>
        <taxon>Eukaryota</taxon>
        <taxon>Fungi</taxon>
        <taxon>Fungi incertae sedis</taxon>
        <taxon>Zoopagomycota</taxon>
        <taxon>Kickxellomycotina</taxon>
        <taxon>Harpellomycetes</taxon>
        <taxon>Harpellales</taxon>
        <taxon>Legeriomycetaceae</taxon>
        <taxon>Smittium</taxon>
    </lineage>
</organism>
<dbReference type="AlphaFoldDB" id="A0A2T9Y096"/>
<keyword evidence="2" id="KW-1185">Reference proteome</keyword>
<name>A0A2T9Y096_9FUNG</name>
<protein>
    <recommendedName>
        <fullName evidence="3">Retrotransposon gag domain-containing protein</fullName>
    </recommendedName>
</protein>